<gene>
    <name evidence="1" type="ORF">NQ318_014589</name>
</gene>
<dbReference type="AlphaFoldDB" id="A0AAV8ZB50"/>
<sequence>MLNSTQNIDYPIILRSQIFTNACGNLVNLKREVMTLAVPEKAELKLWKKTYPCIAFSNLHGADGHGVLAVVTRHGNRQLTLLIDLPMPNGQRPRANATLQTPEHGNDVLTSAPSTFGNATGVEHQHRAAIVARCSTCTSICARGGGGRKGC</sequence>
<comment type="caution">
    <text evidence="1">The sequence shown here is derived from an EMBL/GenBank/DDBJ whole genome shotgun (WGS) entry which is preliminary data.</text>
</comment>
<reference evidence="1" key="1">
    <citation type="journal article" date="2023" name="Insect Mol. Biol.">
        <title>Genome sequencing provides insights into the evolution of gene families encoding plant cell wall-degrading enzymes in longhorned beetles.</title>
        <authorList>
            <person name="Shin N.R."/>
            <person name="Okamura Y."/>
            <person name="Kirsch R."/>
            <person name="Pauchet Y."/>
        </authorList>
    </citation>
    <scope>NUCLEOTIDE SEQUENCE</scope>
    <source>
        <strain evidence="1">AMC_N1</strain>
    </source>
</reference>
<name>A0AAV8ZB50_9CUCU</name>
<protein>
    <submittedName>
        <fullName evidence="1">Uncharacterized protein</fullName>
    </submittedName>
</protein>
<evidence type="ECO:0000313" key="1">
    <source>
        <dbReference type="EMBL" id="KAJ8961346.1"/>
    </source>
</evidence>
<proteinExistence type="predicted"/>
<organism evidence="1 2">
    <name type="scientific">Aromia moschata</name>
    <dbReference type="NCBI Taxonomy" id="1265417"/>
    <lineage>
        <taxon>Eukaryota</taxon>
        <taxon>Metazoa</taxon>
        <taxon>Ecdysozoa</taxon>
        <taxon>Arthropoda</taxon>
        <taxon>Hexapoda</taxon>
        <taxon>Insecta</taxon>
        <taxon>Pterygota</taxon>
        <taxon>Neoptera</taxon>
        <taxon>Endopterygota</taxon>
        <taxon>Coleoptera</taxon>
        <taxon>Polyphaga</taxon>
        <taxon>Cucujiformia</taxon>
        <taxon>Chrysomeloidea</taxon>
        <taxon>Cerambycidae</taxon>
        <taxon>Cerambycinae</taxon>
        <taxon>Callichromatini</taxon>
        <taxon>Aromia</taxon>
    </lineage>
</organism>
<accession>A0AAV8ZB50</accession>
<keyword evidence="2" id="KW-1185">Reference proteome</keyword>
<evidence type="ECO:0000313" key="2">
    <source>
        <dbReference type="Proteomes" id="UP001162162"/>
    </source>
</evidence>
<dbReference type="Proteomes" id="UP001162162">
    <property type="component" value="Unassembled WGS sequence"/>
</dbReference>
<dbReference type="EMBL" id="JAPWTK010000005">
    <property type="protein sequence ID" value="KAJ8961346.1"/>
    <property type="molecule type" value="Genomic_DNA"/>
</dbReference>